<accession>A0ABT7U2Z9</accession>
<keyword evidence="1" id="KW-0472">Membrane</keyword>
<dbReference type="Proteomes" id="UP001228403">
    <property type="component" value="Unassembled WGS sequence"/>
</dbReference>
<keyword evidence="3" id="KW-1185">Reference proteome</keyword>
<organism evidence="2 3">
    <name type="scientific">Bacteroides eggerthii</name>
    <dbReference type="NCBI Taxonomy" id="28111"/>
    <lineage>
        <taxon>Bacteria</taxon>
        <taxon>Pseudomonadati</taxon>
        <taxon>Bacteroidota</taxon>
        <taxon>Bacteroidia</taxon>
        <taxon>Bacteroidales</taxon>
        <taxon>Bacteroidaceae</taxon>
        <taxon>Bacteroides</taxon>
    </lineage>
</organism>
<sequence length="30" mass="3068">MKNKNAWNLLLNLIVAVASAIAGVIGGANM</sequence>
<dbReference type="NCBIfam" id="NF033879">
    <property type="entry name" value="smalltalk"/>
    <property type="match status" value="1"/>
</dbReference>
<name>A0ABT7U2Z9_9BACE</name>
<gene>
    <name evidence="2" type="ORF">QUW02_02920</name>
</gene>
<dbReference type="Pfam" id="PF20096">
    <property type="entry name" value="DUF6486"/>
    <property type="match status" value="1"/>
</dbReference>
<evidence type="ECO:0000256" key="1">
    <source>
        <dbReference type="SAM" id="Phobius"/>
    </source>
</evidence>
<evidence type="ECO:0000313" key="2">
    <source>
        <dbReference type="EMBL" id="MDM8144892.1"/>
    </source>
</evidence>
<dbReference type="InterPro" id="IPR045505">
    <property type="entry name" value="DUF6486"/>
</dbReference>
<proteinExistence type="predicted"/>
<keyword evidence="1" id="KW-1133">Transmembrane helix</keyword>
<keyword evidence="1" id="KW-0812">Transmembrane</keyword>
<feature type="transmembrane region" description="Helical" evidence="1">
    <location>
        <begin position="6"/>
        <end position="28"/>
    </location>
</feature>
<reference evidence="3" key="1">
    <citation type="submission" date="2023-07" db="EMBL/GenBank/DDBJ databases">
        <title>Identification and characterization of horizontal gene transfer across gut microbiota members of farm animals based on homology search.</title>
        <authorList>
            <person name="Schwarzerova J."/>
            <person name="Nykrynova M."/>
            <person name="Jureckova K."/>
            <person name="Cejkova D."/>
            <person name="Rychlik I."/>
        </authorList>
    </citation>
    <scope>NUCLEOTIDE SEQUENCE [LARGE SCALE GENOMIC DNA]</scope>
    <source>
        <strain evidence="3">ET4</strain>
    </source>
</reference>
<evidence type="ECO:0000313" key="3">
    <source>
        <dbReference type="Proteomes" id="UP001228403"/>
    </source>
</evidence>
<comment type="caution">
    <text evidence="2">The sequence shown here is derived from an EMBL/GenBank/DDBJ whole genome shotgun (WGS) entry which is preliminary data.</text>
</comment>
<dbReference type="EMBL" id="JAUDCF010000003">
    <property type="protein sequence ID" value="MDM8144892.1"/>
    <property type="molecule type" value="Genomic_DNA"/>
</dbReference>
<protein>
    <submittedName>
        <fullName evidence="2">Smalltalk protein</fullName>
    </submittedName>
</protein>